<dbReference type="Gene3D" id="2.40.170.20">
    <property type="entry name" value="TonB-dependent receptor, beta-barrel domain"/>
    <property type="match status" value="1"/>
</dbReference>
<protein>
    <recommendedName>
        <fullName evidence="9">TonB-dependent receptor</fullName>
    </recommendedName>
</protein>
<sequence length="821" mass="92979">MNRLILLICFSLFVISTKAVEPVVKPEIKGGVIKGLVMDSALDTPVEYATVSVYNMADSSLIDGTITDEKGAFELKKLKPGKYYVEVSFIGYNKAAVRNIPIDKGHNLADLKVVNLRQSSEALSEVVVTSERAPVQYQIDKKVIPVSRQITAASGTAVDVLENVPSVSVDIEGNVSLRGNSNFTVLVDGKPSILDASDILQQMPASVIENIEIITNPSAKYDPEGTAGIINIITKKNTENGLNGVVNLSVGSQENRSGDILINYRKKKWNWNFGLDYDNRQFEGTSKTENRTTFNGATSSVLSDGESVMNRTGYGIRTGFDFDMNDKNTFSFGFRFGNRDMERGSVLDYQEFDSENPEITSYDSRDLWKKEMTFVNTDFSYIRKFSGKGHQLASQVSYSHRGSGDERSTNELFDANGEQMQGKIAIEDGPGTRWEIRSDYTLPLGEDAKFEFGYQGQIRSSEADTKQEDFVVGGGYEPQPLYSHDVTYDQQVHGLYSTYAAKFGSFGYQLGFRSEYTNRKIDFIDGAEKFTIKRWDFFPTIHTQMDLGSDNQVMASYTRRIQRPRGYYLEPFVTWTDAYNVRQGNPDLDPEYIDSYELGYMKRFGDQSVSFETYYKVTHNKIERVRYPWEEQGNVMKSTSVNVGNDYSLGIEATINLSFGKSFKNDLIGNFYHYKEEGDFTITNAANEDTYQDFSTKSYNWSVRNNSTVIVDMNTRLQFTANYQSDTKWAQGERKGFFTTSAALKRDFLKRKLSATFQVKDIFGTAKHETLYEGDNFYNFSQFNHKSPSFNLKLSFKINNYKTKRERGGSEGGVDVEEFEM</sequence>
<comment type="caution">
    <text evidence="7">The sequence shown here is derived from an EMBL/GenBank/DDBJ whole genome shotgun (WGS) entry which is preliminary data.</text>
</comment>
<dbReference type="Gene3D" id="2.170.130.10">
    <property type="entry name" value="TonB-dependent receptor, plug domain"/>
    <property type="match status" value="1"/>
</dbReference>
<keyword evidence="4" id="KW-0732">Signal</keyword>
<evidence type="ECO:0000256" key="1">
    <source>
        <dbReference type="ARBA" id="ARBA00004442"/>
    </source>
</evidence>
<evidence type="ECO:0000256" key="3">
    <source>
        <dbReference type="ARBA" id="ARBA00023237"/>
    </source>
</evidence>
<dbReference type="InterPro" id="IPR012910">
    <property type="entry name" value="Plug_dom"/>
</dbReference>
<keyword evidence="3" id="KW-0998">Cell outer membrane</keyword>
<dbReference type="Proteomes" id="UP000233535">
    <property type="component" value="Unassembled WGS sequence"/>
</dbReference>
<dbReference type="Pfam" id="PF14905">
    <property type="entry name" value="OMP_b-brl_3"/>
    <property type="match status" value="1"/>
</dbReference>
<evidence type="ECO:0000313" key="8">
    <source>
        <dbReference type="Proteomes" id="UP000233535"/>
    </source>
</evidence>
<dbReference type="GO" id="GO:0009279">
    <property type="term" value="C:cell outer membrane"/>
    <property type="evidence" value="ECO:0007669"/>
    <property type="project" value="UniProtKB-SubCell"/>
</dbReference>
<gene>
    <name evidence="7" type="ORF">BZG02_13710</name>
</gene>
<dbReference type="SUPFAM" id="SSF49464">
    <property type="entry name" value="Carboxypeptidase regulatory domain-like"/>
    <property type="match status" value="1"/>
</dbReference>
<dbReference type="InterPro" id="IPR037066">
    <property type="entry name" value="Plug_dom_sf"/>
</dbReference>
<comment type="subcellular location">
    <subcellularLocation>
        <location evidence="1">Cell outer membrane</location>
    </subcellularLocation>
</comment>
<dbReference type="SUPFAM" id="SSF56935">
    <property type="entry name" value="Porins"/>
    <property type="match status" value="1"/>
</dbReference>
<dbReference type="PANTHER" id="PTHR40980:SF4">
    <property type="entry name" value="TONB-DEPENDENT RECEPTOR-LIKE BETA-BARREL DOMAIN-CONTAINING PROTEIN"/>
    <property type="match status" value="1"/>
</dbReference>
<evidence type="ECO:0008006" key="9">
    <source>
        <dbReference type="Google" id="ProtNLM"/>
    </source>
</evidence>
<dbReference type="Pfam" id="PF07715">
    <property type="entry name" value="Plug"/>
    <property type="match status" value="1"/>
</dbReference>
<dbReference type="OrthoDB" id="910296at2"/>
<dbReference type="EMBL" id="MVDD01000010">
    <property type="protein sequence ID" value="PKQ61991.1"/>
    <property type="molecule type" value="Genomic_DNA"/>
</dbReference>
<evidence type="ECO:0000256" key="2">
    <source>
        <dbReference type="ARBA" id="ARBA00023136"/>
    </source>
</evidence>
<keyword evidence="2" id="KW-0472">Membrane</keyword>
<evidence type="ECO:0000259" key="6">
    <source>
        <dbReference type="Pfam" id="PF14905"/>
    </source>
</evidence>
<organism evidence="7 8">
    <name type="scientific">Labilibaculum filiforme</name>
    <dbReference type="NCBI Taxonomy" id="1940526"/>
    <lineage>
        <taxon>Bacteria</taxon>
        <taxon>Pseudomonadati</taxon>
        <taxon>Bacteroidota</taxon>
        <taxon>Bacteroidia</taxon>
        <taxon>Marinilabiliales</taxon>
        <taxon>Marinifilaceae</taxon>
        <taxon>Labilibaculum</taxon>
    </lineage>
</organism>
<feature type="domain" description="TonB-dependent receptor plug" evidence="5">
    <location>
        <begin position="154"/>
        <end position="229"/>
    </location>
</feature>
<dbReference type="AlphaFoldDB" id="A0A2N3HVD6"/>
<dbReference type="PANTHER" id="PTHR40980">
    <property type="entry name" value="PLUG DOMAIN-CONTAINING PROTEIN"/>
    <property type="match status" value="1"/>
</dbReference>
<accession>A0A2N3HVD6</accession>
<dbReference type="InterPro" id="IPR008969">
    <property type="entry name" value="CarboxyPept-like_regulatory"/>
</dbReference>
<dbReference type="InterPro" id="IPR036942">
    <property type="entry name" value="Beta-barrel_TonB_sf"/>
</dbReference>
<keyword evidence="8" id="KW-1185">Reference proteome</keyword>
<evidence type="ECO:0000313" key="7">
    <source>
        <dbReference type="EMBL" id="PKQ61991.1"/>
    </source>
</evidence>
<dbReference type="RefSeq" id="WP_101262020.1">
    <property type="nucleotide sequence ID" value="NZ_MVDD01000010.1"/>
</dbReference>
<feature type="signal peptide" evidence="4">
    <location>
        <begin position="1"/>
        <end position="19"/>
    </location>
</feature>
<evidence type="ECO:0000256" key="4">
    <source>
        <dbReference type="SAM" id="SignalP"/>
    </source>
</evidence>
<reference evidence="7 8" key="1">
    <citation type="journal article" date="2017" name="Front. Microbiol.">
        <title>Labilibaculum manganireducens gen. nov., sp. nov. and Labilibaculum filiforme sp. nov., Novel Bacteroidetes Isolated from Subsurface Sediments of the Baltic Sea.</title>
        <authorList>
            <person name="Vandieken V."/>
            <person name="Marshall I.P."/>
            <person name="Niemann H."/>
            <person name="Engelen B."/>
            <person name="Cypionka H."/>
        </authorList>
    </citation>
    <scope>NUCLEOTIDE SEQUENCE [LARGE SCALE GENOMIC DNA]</scope>
    <source>
        <strain evidence="7 8">59.16B</strain>
    </source>
</reference>
<name>A0A2N3HVD6_9BACT</name>
<feature type="chain" id="PRO_5014703978" description="TonB-dependent receptor" evidence="4">
    <location>
        <begin position="20"/>
        <end position="821"/>
    </location>
</feature>
<evidence type="ECO:0000259" key="5">
    <source>
        <dbReference type="Pfam" id="PF07715"/>
    </source>
</evidence>
<proteinExistence type="predicted"/>
<dbReference type="Pfam" id="PF13620">
    <property type="entry name" value="CarboxypepD_reg"/>
    <property type="match status" value="1"/>
</dbReference>
<dbReference type="InterPro" id="IPR041700">
    <property type="entry name" value="OMP_b-brl_3"/>
</dbReference>
<dbReference type="Gene3D" id="2.60.40.1120">
    <property type="entry name" value="Carboxypeptidase-like, regulatory domain"/>
    <property type="match status" value="1"/>
</dbReference>
<feature type="domain" description="Outer membrane protein beta-barrel" evidence="6">
    <location>
        <begin position="383"/>
        <end position="796"/>
    </location>
</feature>